<dbReference type="RefSeq" id="WP_207678473.1">
    <property type="nucleotide sequence ID" value="NZ_CP061800.1"/>
</dbReference>
<dbReference type="InterPro" id="IPR018488">
    <property type="entry name" value="cNMP-bd_CS"/>
</dbReference>
<evidence type="ECO:0000256" key="6">
    <source>
        <dbReference type="ARBA" id="ARBA00023136"/>
    </source>
</evidence>
<dbReference type="EMBL" id="CP061800">
    <property type="protein sequence ID" value="QTA90138.1"/>
    <property type="molecule type" value="Genomic_DNA"/>
</dbReference>
<dbReference type="Pfam" id="PF14332">
    <property type="entry name" value="DUF4388"/>
    <property type="match status" value="1"/>
</dbReference>
<keyword evidence="5" id="KW-0406">Ion transport</keyword>
<dbReference type="GO" id="GO:0016020">
    <property type="term" value="C:membrane"/>
    <property type="evidence" value="ECO:0007669"/>
    <property type="project" value="UniProtKB-SubCell"/>
</dbReference>
<dbReference type="PROSITE" id="PS00888">
    <property type="entry name" value="CNMP_BINDING_1"/>
    <property type="match status" value="1"/>
</dbReference>
<evidence type="ECO:0000313" key="11">
    <source>
        <dbReference type="Proteomes" id="UP000663722"/>
    </source>
</evidence>
<dbReference type="InterPro" id="IPR050866">
    <property type="entry name" value="CNG_cation_channel"/>
</dbReference>
<evidence type="ECO:0000313" key="10">
    <source>
        <dbReference type="EMBL" id="QTA90138.1"/>
    </source>
</evidence>
<dbReference type="CDD" id="cd00038">
    <property type="entry name" value="CAP_ED"/>
    <property type="match status" value="1"/>
</dbReference>
<evidence type="ECO:0000256" key="7">
    <source>
        <dbReference type="ARBA" id="ARBA00023286"/>
    </source>
</evidence>
<evidence type="ECO:0000256" key="3">
    <source>
        <dbReference type="ARBA" id="ARBA00022692"/>
    </source>
</evidence>
<accession>A0A975BRN0</accession>
<evidence type="ECO:0000256" key="4">
    <source>
        <dbReference type="ARBA" id="ARBA00022989"/>
    </source>
</evidence>
<keyword evidence="7" id="KW-1071">Ligand-gated ion channel</keyword>
<comment type="subcellular location">
    <subcellularLocation>
        <location evidence="1">Membrane</location>
        <topology evidence="1">Multi-pass membrane protein</topology>
    </subcellularLocation>
</comment>
<keyword evidence="4" id="KW-1133">Transmembrane helix</keyword>
<keyword evidence="6" id="KW-0472">Membrane</keyword>
<dbReference type="GO" id="GO:0044877">
    <property type="term" value="F:protein-containing complex binding"/>
    <property type="evidence" value="ECO:0007669"/>
    <property type="project" value="TreeGrafter"/>
</dbReference>
<proteinExistence type="predicted"/>
<keyword evidence="2" id="KW-0813">Transport</keyword>
<dbReference type="KEGG" id="dmm:dnm_061990"/>
<dbReference type="Proteomes" id="UP000663722">
    <property type="component" value="Chromosome"/>
</dbReference>
<evidence type="ECO:0000256" key="2">
    <source>
        <dbReference type="ARBA" id="ARBA00022448"/>
    </source>
</evidence>
<protein>
    <submittedName>
        <fullName evidence="10">Cyclic nucleotide-binding domain-containing protein, DUF4388</fullName>
    </submittedName>
</protein>
<dbReference type="PROSITE" id="PS50042">
    <property type="entry name" value="CNMP_BINDING_3"/>
    <property type="match status" value="1"/>
</dbReference>
<dbReference type="SUPFAM" id="SSF51206">
    <property type="entry name" value="cAMP-binding domain-like"/>
    <property type="match status" value="1"/>
</dbReference>
<dbReference type="PANTHER" id="PTHR45638:SF11">
    <property type="entry name" value="CYCLIC NUCLEOTIDE-GATED CATION CHANNEL SUBUNIT A"/>
    <property type="match status" value="1"/>
</dbReference>
<name>A0A975BRN0_9BACT</name>
<evidence type="ECO:0000256" key="1">
    <source>
        <dbReference type="ARBA" id="ARBA00004141"/>
    </source>
</evidence>
<dbReference type="InterPro" id="IPR000595">
    <property type="entry name" value="cNMP-bd_dom"/>
</dbReference>
<keyword evidence="11" id="KW-1185">Reference proteome</keyword>
<dbReference type="InterPro" id="IPR018490">
    <property type="entry name" value="cNMP-bd_dom_sf"/>
</dbReference>
<feature type="domain" description="Cyclic nucleotide-binding" evidence="9">
    <location>
        <begin position="124"/>
        <end position="223"/>
    </location>
</feature>
<evidence type="ECO:0000256" key="5">
    <source>
        <dbReference type="ARBA" id="ARBA00023065"/>
    </source>
</evidence>
<organism evidence="10 11">
    <name type="scientific">Desulfonema magnum</name>
    <dbReference type="NCBI Taxonomy" id="45655"/>
    <lineage>
        <taxon>Bacteria</taxon>
        <taxon>Pseudomonadati</taxon>
        <taxon>Thermodesulfobacteriota</taxon>
        <taxon>Desulfobacteria</taxon>
        <taxon>Desulfobacterales</taxon>
        <taxon>Desulfococcaceae</taxon>
        <taxon>Desulfonema</taxon>
    </lineage>
</organism>
<gene>
    <name evidence="10" type="ORF">dnm_061990</name>
</gene>
<dbReference type="AlphaFoldDB" id="A0A975BRN0"/>
<dbReference type="InterPro" id="IPR025497">
    <property type="entry name" value="PatA-like_N"/>
</dbReference>
<keyword evidence="3" id="KW-0812">Transmembrane</keyword>
<dbReference type="InterPro" id="IPR014710">
    <property type="entry name" value="RmlC-like_jellyroll"/>
</dbReference>
<keyword evidence="8" id="KW-0407">Ion channel</keyword>
<dbReference type="SMART" id="SM00100">
    <property type="entry name" value="cNMP"/>
    <property type="match status" value="1"/>
</dbReference>
<dbReference type="Gene3D" id="2.60.120.10">
    <property type="entry name" value="Jelly Rolls"/>
    <property type="match status" value="1"/>
</dbReference>
<dbReference type="GO" id="GO:0005221">
    <property type="term" value="F:intracellularly cyclic nucleotide-activated monoatomic cation channel activity"/>
    <property type="evidence" value="ECO:0007669"/>
    <property type="project" value="InterPro"/>
</dbReference>
<dbReference type="Pfam" id="PF00027">
    <property type="entry name" value="cNMP_binding"/>
    <property type="match status" value="1"/>
</dbReference>
<sequence length="368" mass="41862">MSYPEAIFKIIEENNCPLYELEDEFKLSGKALLLKKREKTFITTSVIKMPYGKAACRILIEDITAILIKYENMENVRRCVINCSGCSGLVRLEYRKEELHLIPEDEKDEDDINALVSLLYIFPIFQTLDEHDIERIVPLLKMKKFAKGKSIITKGQPGTNLYIIISGLLEVLADEGISIATMERGDVFGEISLLLGTPVGATVKVLETSRVLYLSGKDFRNILDQFPSLQIYFARLLAKRLSKTNSDRFEDFSSGIIGNFSEMTPGELFQTLNLNRKTGVLDMALSKGPAKMCFREGSLIRVEYDEKKGKKAFFSILKEKKGRFKFHKGLSSEEMKGHEIGDFMWLLMEGIRRMDEENKTAQASFPNT</sequence>
<evidence type="ECO:0000259" key="9">
    <source>
        <dbReference type="PROSITE" id="PS50042"/>
    </source>
</evidence>
<reference evidence="10" key="1">
    <citation type="journal article" date="2021" name="Microb. Physiol.">
        <title>Proteogenomic Insights into the Physiology of Marine, Sulfate-Reducing, Filamentous Desulfonema limicola and Desulfonema magnum.</title>
        <authorList>
            <person name="Schnaars V."/>
            <person name="Wohlbrand L."/>
            <person name="Scheve S."/>
            <person name="Hinrichs C."/>
            <person name="Reinhardt R."/>
            <person name="Rabus R."/>
        </authorList>
    </citation>
    <scope>NUCLEOTIDE SEQUENCE</scope>
    <source>
        <strain evidence="10">4be13</strain>
    </source>
</reference>
<evidence type="ECO:0000256" key="8">
    <source>
        <dbReference type="ARBA" id="ARBA00023303"/>
    </source>
</evidence>
<dbReference type="PANTHER" id="PTHR45638">
    <property type="entry name" value="CYCLIC NUCLEOTIDE-GATED CATION CHANNEL SUBUNIT A"/>
    <property type="match status" value="1"/>
</dbReference>